<evidence type="ECO:0000256" key="1">
    <source>
        <dbReference type="SAM" id="MobiDB-lite"/>
    </source>
</evidence>
<dbReference type="AlphaFoldDB" id="G2XN43"/>
<accession>G2XN43</accession>
<sequence length="53" mass="5995">MNISNIRQVCDGDNGAKRSEPLDPTFIQKQRQLSIESQHCDSRKLRGALVDQP</sequence>
<evidence type="ECO:0000313" key="2">
    <source>
        <dbReference type="EMBL" id="CCD42299.1"/>
    </source>
</evidence>
<organism evidence="2 3">
    <name type="scientific">Botryotinia fuckeliana (strain T4)</name>
    <name type="common">Noble rot fungus</name>
    <name type="synonym">Botrytis cinerea</name>
    <dbReference type="NCBI Taxonomy" id="999810"/>
    <lineage>
        <taxon>Eukaryota</taxon>
        <taxon>Fungi</taxon>
        <taxon>Dikarya</taxon>
        <taxon>Ascomycota</taxon>
        <taxon>Pezizomycotina</taxon>
        <taxon>Leotiomycetes</taxon>
        <taxon>Helotiales</taxon>
        <taxon>Sclerotiniaceae</taxon>
        <taxon>Botrytis</taxon>
    </lineage>
</organism>
<gene>
    <name evidence="2" type="ORF">BofuT4_uP014270.1</name>
</gene>
<protein>
    <submittedName>
        <fullName evidence="2">Uncharacterized protein</fullName>
    </submittedName>
</protein>
<dbReference type="InParanoid" id="G2XN43"/>
<dbReference type="EMBL" id="FQ790245">
    <property type="protein sequence ID" value="CCD42299.1"/>
    <property type="molecule type" value="Genomic_DNA"/>
</dbReference>
<proteinExistence type="predicted"/>
<name>G2XN43_BOTF4</name>
<feature type="region of interest" description="Disordered" evidence="1">
    <location>
        <begin position="1"/>
        <end position="23"/>
    </location>
</feature>
<dbReference type="Proteomes" id="UP000008177">
    <property type="component" value="Unplaced contigs"/>
</dbReference>
<reference evidence="3" key="1">
    <citation type="journal article" date="2011" name="PLoS Genet.">
        <title>Genomic analysis of the necrotrophic fungal pathogens Sclerotinia sclerotiorum and Botrytis cinerea.</title>
        <authorList>
            <person name="Amselem J."/>
            <person name="Cuomo C.A."/>
            <person name="van Kan J.A."/>
            <person name="Viaud M."/>
            <person name="Benito E.P."/>
            <person name="Couloux A."/>
            <person name="Coutinho P.M."/>
            <person name="de Vries R.P."/>
            <person name="Dyer P.S."/>
            <person name="Fillinger S."/>
            <person name="Fournier E."/>
            <person name="Gout L."/>
            <person name="Hahn M."/>
            <person name="Kohn L."/>
            <person name="Lapalu N."/>
            <person name="Plummer K.M."/>
            <person name="Pradier J.M."/>
            <person name="Quevillon E."/>
            <person name="Sharon A."/>
            <person name="Simon A."/>
            <person name="ten Have A."/>
            <person name="Tudzynski B."/>
            <person name="Tudzynski P."/>
            <person name="Wincker P."/>
            <person name="Andrew M."/>
            <person name="Anthouard V."/>
            <person name="Beever R.E."/>
            <person name="Beffa R."/>
            <person name="Benoit I."/>
            <person name="Bouzid O."/>
            <person name="Brault B."/>
            <person name="Chen Z."/>
            <person name="Choquer M."/>
            <person name="Collemare J."/>
            <person name="Cotton P."/>
            <person name="Danchin E.G."/>
            <person name="Da Silva C."/>
            <person name="Gautier A."/>
            <person name="Giraud C."/>
            <person name="Giraud T."/>
            <person name="Gonzalez C."/>
            <person name="Grossetete S."/>
            <person name="Guldener U."/>
            <person name="Henrissat B."/>
            <person name="Howlett B.J."/>
            <person name="Kodira C."/>
            <person name="Kretschmer M."/>
            <person name="Lappartient A."/>
            <person name="Leroch M."/>
            <person name="Levis C."/>
            <person name="Mauceli E."/>
            <person name="Neuveglise C."/>
            <person name="Oeser B."/>
            <person name="Pearson M."/>
            <person name="Poulain J."/>
            <person name="Poussereau N."/>
            <person name="Quesneville H."/>
            <person name="Rascle C."/>
            <person name="Schumacher J."/>
            <person name="Segurens B."/>
            <person name="Sexton A."/>
            <person name="Silva E."/>
            <person name="Sirven C."/>
            <person name="Soanes D.M."/>
            <person name="Talbot N.J."/>
            <person name="Templeton M."/>
            <person name="Yandava C."/>
            <person name="Yarden O."/>
            <person name="Zeng Q."/>
            <person name="Rollins J.A."/>
            <person name="Lebrun M.H."/>
            <person name="Dickman M."/>
        </authorList>
    </citation>
    <scope>NUCLEOTIDE SEQUENCE [LARGE SCALE GENOMIC DNA]</scope>
    <source>
        <strain evidence="3">T4</strain>
    </source>
</reference>
<evidence type="ECO:0000313" key="3">
    <source>
        <dbReference type="Proteomes" id="UP000008177"/>
    </source>
</evidence>
<dbReference type="HOGENOM" id="CLU_3068343_0_0_1"/>